<dbReference type="Pfam" id="PF02906">
    <property type="entry name" value="Fe_hyd_lg_C"/>
    <property type="match status" value="2"/>
</dbReference>
<feature type="compositionally biased region" description="Low complexity" evidence="2">
    <location>
        <begin position="298"/>
        <end position="309"/>
    </location>
</feature>
<evidence type="ECO:0000256" key="1">
    <source>
        <dbReference type="ARBA" id="ARBA00006596"/>
    </source>
</evidence>
<protein>
    <submittedName>
        <fullName evidence="4">Fungal hydrophobin SC3-like protein</fullName>
    </submittedName>
</protein>
<dbReference type="Gene3D" id="3.40.950.10">
    <property type="entry name" value="Fe-only Hydrogenase (Larger Subunit), Chain L, domain 3"/>
    <property type="match status" value="1"/>
</dbReference>
<dbReference type="InterPro" id="IPR050340">
    <property type="entry name" value="Cytosolic_Fe-S_CAF"/>
</dbReference>
<feature type="compositionally biased region" description="Low complexity" evidence="2">
    <location>
        <begin position="79"/>
        <end position="89"/>
    </location>
</feature>
<dbReference type="PANTHER" id="PTHR11615">
    <property type="entry name" value="NITRATE, FORMATE, IRON DEHYDROGENASE"/>
    <property type="match status" value="1"/>
</dbReference>
<dbReference type="InterPro" id="IPR009016">
    <property type="entry name" value="Fe_hydrogenase"/>
</dbReference>
<accession>A0A9W6BDX1</accession>
<keyword evidence="5" id="KW-1185">Reference proteome</keyword>
<evidence type="ECO:0000313" key="4">
    <source>
        <dbReference type="EMBL" id="GLC50299.1"/>
    </source>
</evidence>
<dbReference type="EMBL" id="BRXU01000003">
    <property type="protein sequence ID" value="GLC50299.1"/>
    <property type="molecule type" value="Genomic_DNA"/>
</dbReference>
<comment type="similarity">
    <text evidence="1">Belongs to the NARF family.</text>
</comment>
<organism evidence="4 5">
    <name type="scientific">Pleodorina starrii</name>
    <dbReference type="NCBI Taxonomy" id="330485"/>
    <lineage>
        <taxon>Eukaryota</taxon>
        <taxon>Viridiplantae</taxon>
        <taxon>Chlorophyta</taxon>
        <taxon>core chlorophytes</taxon>
        <taxon>Chlorophyceae</taxon>
        <taxon>CS clade</taxon>
        <taxon>Chlamydomonadales</taxon>
        <taxon>Volvocaceae</taxon>
        <taxon>Pleodorina</taxon>
    </lineage>
</organism>
<gene>
    <name evidence="4" type="primary">PLEST000215</name>
    <name evidence="4" type="ORF">PLESTB_000364000</name>
</gene>
<dbReference type="OrthoDB" id="10253113at2759"/>
<dbReference type="Gene3D" id="3.40.50.1780">
    <property type="match status" value="1"/>
</dbReference>
<evidence type="ECO:0000313" key="5">
    <source>
        <dbReference type="Proteomes" id="UP001165080"/>
    </source>
</evidence>
<dbReference type="InterPro" id="IPR003149">
    <property type="entry name" value="Fe_hydrogenase_ssu"/>
</dbReference>
<comment type="caution">
    <text evidence="4">The sequence shown here is derived from an EMBL/GenBank/DDBJ whole genome shotgun (WGS) entry which is preliminary data.</text>
</comment>
<dbReference type="AlphaFoldDB" id="A0A9W6BDX1"/>
<dbReference type="Proteomes" id="UP001165080">
    <property type="component" value="Unassembled WGS sequence"/>
</dbReference>
<evidence type="ECO:0000256" key="2">
    <source>
        <dbReference type="SAM" id="MobiDB-lite"/>
    </source>
</evidence>
<dbReference type="InterPro" id="IPR004108">
    <property type="entry name" value="Fe_hydrogenase_lsu_C"/>
</dbReference>
<dbReference type="SUPFAM" id="SSF53920">
    <property type="entry name" value="Fe-only hydrogenase"/>
    <property type="match status" value="2"/>
</dbReference>
<feature type="compositionally biased region" description="Gly residues" evidence="2">
    <location>
        <begin position="310"/>
        <end position="325"/>
    </location>
</feature>
<feature type="region of interest" description="Disordered" evidence="2">
    <location>
        <begin position="285"/>
        <end position="325"/>
    </location>
</feature>
<proteinExistence type="inferred from homology"/>
<reference evidence="4 5" key="1">
    <citation type="journal article" date="2023" name="Commun. Biol.">
        <title>Reorganization of the ancestral sex-determining regions during the evolution of trioecy in Pleodorina starrii.</title>
        <authorList>
            <person name="Takahashi K."/>
            <person name="Suzuki S."/>
            <person name="Kawai-Toyooka H."/>
            <person name="Yamamoto K."/>
            <person name="Hamaji T."/>
            <person name="Ootsuki R."/>
            <person name="Yamaguchi H."/>
            <person name="Kawachi M."/>
            <person name="Higashiyama T."/>
            <person name="Nozaki H."/>
        </authorList>
    </citation>
    <scope>NUCLEOTIDE SEQUENCE [LARGE SCALE GENOMIC DNA]</scope>
    <source>
        <strain evidence="4 5">NIES-4479</strain>
    </source>
</reference>
<feature type="domain" description="Iron hydrogenase small subunit" evidence="3">
    <location>
        <begin position="402"/>
        <end position="455"/>
    </location>
</feature>
<sequence length="476" mass="50512">MICQVAPAVRVAIAECFGLAPGATSPGQLVEALRRLGFDLVFDTVFGADLTIMEEATELLLRLQAQLEADVGVDETVRQQHSQQTSQQQQHHHQRYEPLPMFTSCCPGWIGLMEKSYPDLIPYVSSCKSPQTMLGAMAKTYMADKAGISPNDICMVSIMPCVRKQGEADRDWFCLGGRGGARDVDHVITTAELGNILKERGINLPELPEGDWDQPLGLGTGAGVIFGTTGGVMEAALRTAYELVTQERLPRLTFSEVRGLEGIKEAEVRMVPPPGSKFATLLETHTAAPAPPPPPPAEAKAQATDEAGTAGSGSGSGIGTSPGAGAGVGTGAGAGALQWDGGATFVADDGRRGLRLRVAVANGLGNAKKLISKMQSGECKYDFVEVMACPAGCIGGGGQPRSTDKQIALKRQQALYGLDERSTIRRCHENPAVQAAYKEFLGEPCSDKAHELLVSSLFVSSFVYLLEQGIRAGLER</sequence>
<feature type="region of interest" description="Disordered" evidence="2">
    <location>
        <begin position="74"/>
        <end position="94"/>
    </location>
</feature>
<evidence type="ECO:0000259" key="3">
    <source>
        <dbReference type="SMART" id="SM00902"/>
    </source>
</evidence>
<name>A0A9W6BDX1_9CHLO</name>
<dbReference type="Pfam" id="PF02256">
    <property type="entry name" value="Fe_hyd_SSU"/>
    <property type="match status" value="1"/>
</dbReference>
<dbReference type="SMART" id="SM00902">
    <property type="entry name" value="Fe_hyd_SSU"/>
    <property type="match status" value="1"/>
</dbReference>